<dbReference type="STRING" id="284040.UK15_27470"/>
<keyword evidence="1" id="KW-0677">Repeat</keyword>
<dbReference type="Gene3D" id="2.130.10.10">
    <property type="entry name" value="YVTN repeat-like/Quinoprotein amine dehydrogenase"/>
    <property type="match status" value="2"/>
</dbReference>
<dbReference type="SUPFAM" id="SSF50978">
    <property type="entry name" value="WD40 repeat-like"/>
    <property type="match status" value="1"/>
</dbReference>
<dbReference type="RefSeq" id="WP_031133912.1">
    <property type="nucleotide sequence ID" value="NZ_JYJH01000023.1"/>
</dbReference>
<feature type="repeat" description="WD" evidence="2">
    <location>
        <begin position="938"/>
        <end position="971"/>
    </location>
</feature>
<reference evidence="6" key="1">
    <citation type="submission" date="2015-02" db="EMBL/GenBank/DDBJ databases">
        <authorList>
            <person name="Ju K.-S."/>
            <person name="Doroghazi J.R."/>
            <person name="Metcalf W."/>
        </authorList>
    </citation>
    <scope>NUCLEOTIDE SEQUENCE [LARGE SCALE GENOMIC DNA]</scope>
    <source>
        <strain evidence="6">NRRL B-16380</strain>
    </source>
</reference>
<dbReference type="InterPro" id="IPR036322">
    <property type="entry name" value="WD40_repeat_dom_sf"/>
</dbReference>
<dbReference type="SUPFAM" id="SSF50969">
    <property type="entry name" value="YVTN repeat-like/Quinoprotein amine dehydrogenase"/>
    <property type="match status" value="1"/>
</dbReference>
<dbReference type="Pfam" id="PF24883">
    <property type="entry name" value="NPHP3_N"/>
    <property type="match status" value="1"/>
</dbReference>
<protein>
    <recommendedName>
        <fullName evidence="4">Nephrocystin 3-like N-terminal domain-containing protein</fullName>
    </recommendedName>
</protein>
<dbReference type="Pfam" id="PF00400">
    <property type="entry name" value="WD40"/>
    <property type="match status" value="4"/>
</dbReference>
<sequence length="1318" mass="142088">MESETRQPASPGVTVLSIGVGSFDDGSDLEELGFVPARMSEVEEAFDRLGATVATSLDPTEIEVEALLRGRLVDVSQPSGVVVVHLIGHGRIDRSHRLSFVARDNREVDVDRWIEKAQQEVERGGMRHRVVFLVDTCSAGVATGRQPFTEIDADRGVWALGAAVSTSPTESGQFSSRIAAALHRLADLDLHIDEESIRFSRFVRELIRVIRSDPADQRLSLGFSVEQGDADWPFLPNPRLVALTPEQLRTRRRSLGYVPGEGDSGAPAAGGQADDTAYFADRASGRGLVPVDTGTGFFSGRTAELTRAMEWVSGTGPLLTVTGAAGAGKSGLLGVIVCAADPGLRRRFRELWESSGLDLPEVPDIVAVHARQRSAQQVLAAIASAVWARRPKQTDEEGEGNRGPGTPPQTSEALRFLLAREQKNRLIVLDAVDESTEPQAVLRLVADLLAPREAGERHSAPAPCRILLGGRREVVTALSALDEAADIEGLHIDLDASEPAAVEQDVRRYVRRLLDAQGPYATGPSSEFAGLLAKKGAAHLVRGARGDEPWGPFLLAGLYVHFLLTLKYPPRDEVGADMYAKAASPHLPTLLESILKTRRHDYPHLRAVLAVLARSRGDGMPRTTLKRGLRALGVDSIEEQHFQDTLWEASPFLRYGSDPQSGETLYRLFHQGLVDYLHDHPTSEDPLDEAASLALEGELLSELVRPYSSDPQEGKDPWEAAEGEPYVLRHALGHAARARSAAHAESLLTDPHFLVRFDLREDHRALDLVRSERAADFLRLLSASWVTHARLRGAAERASVFAFDADRLGLREARERFSRIAQDAAVRPEDAAYRLLWSCGGRVNSNSRSVGTAGTTVSDIAFSPDGSLLAAATDRGVQVLETETWKSVAPLFGRRSRSGISKVAFSPDGRLLAFARHSFTRSVQLWDVHHRVPAGAPWQCRTGTVNALTFSSDSRRLAVASEELGVSVWDITGDDPCEEARWDLGETEDITRFQAVAFSSVGHLLAVCSSGGTTLWDLEDGGRTLVDDERYARSVCFSPDGGLVAVAVHGGSVALYSVATRSKVGSVAVPAGNDLAFTRDGTLLVVGGWQAFHVVDVASMHVVNRLPVAARSASIAVHPDTSVLVSGDEDGHLRLWKSLTGEAPPPELPKFDKGVVGSPDGSFIAVQDADNSLLSLRNPVTGEEIANWSCAEPLSDLTSSPDGSLLAATSFQRLYVFPADPAPVRDFGSVRLSGKASSLLPLVFSPDSRLVGVALGRRGSMQAVEVWEARTLRLCASIPVAGELSSFGFAGPQLVYVVVDGALGTYRCTPPEPEAPLP</sequence>
<dbReference type="PROSITE" id="PS50082">
    <property type="entry name" value="WD_REPEATS_2"/>
    <property type="match status" value="2"/>
</dbReference>
<evidence type="ECO:0000256" key="3">
    <source>
        <dbReference type="SAM" id="MobiDB-lite"/>
    </source>
</evidence>
<feature type="domain" description="Nephrocystin 3-like N-terminal" evidence="4">
    <location>
        <begin position="309"/>
        <end position="450"/>
    </location>
</feature>
<dbReference type="InterPro" id="IPR056884">
    <property type="entry name" value="NPHP3-like_N"/>
</dbReference>
<feature type="region of interest" description="Disordered" evidence="3">
    <location>
        <begin position="390"/>
        <end position="410"/>
    </location>
</feature>
<feature type="repeat" description="WD" evidence="2">
    <location>
        <begin position="1114"/>
        <end position="1137"/>
    </location>
</feature>
<dbReference type="InterPro" id="IPR011044">
    <property type="entry name" value="Quino_amine_DH_bsu"/>
</dbReference>
<evidence type="ECO:0000256" key="2">
    <source>
        <dbReference type="PROSITE-ProRule" id="PRU00221"/>
    </source>
</evidence>
<keyword evidence="6" id="KW-1185">Reference proteome</keyword>
<dbReference type="InterPro" id="IPR001680">
    <property type="entry name" value="WD40_rpt"/>
</dbReference>
<dbReference type="SMART" id="SM00320">
    <property type="entry name" value="WD40"/>
    <property type="match status" value="8"/>
</dbReference>
<accession>A0A0M2GKM0</accession>
<dbReference type="Proteomes" id="UP000034786">
    <property type="component" value="Unassembled WGS sequence"/>
</dbReference>
<gene>
    <name evidence="5" type="ORF">UK15_27470</name>
</gene>
<evidence type="ECO:0000259" key="4">
    <source>
        <dbReference type="Pfam" id="PF24883"/>
    </source>
</evidence>
<dbReference type="PANTHER" id="PTHR19879:SF9">
    <property type="entry name" value="TRANSCRIPTION INITIATION FACTOR TFIID SUBUNIT 5"/>
    <property type="match status" value="1"/>
</dbReference>
<dbReference type="Gene3D" id="3.40.50.300">
    <property type="entry name" value="P-loop containing nucleotide triphosphate hydrolases"/>
    <property type="match status" value="1"/>
</dbReference>
<proteinExistence type="predicted"/>
<dbReference type="InterPro" id="IPR015943">
    <property type="entry name" value="WD40/YVTN_repeat-like_dom_sf"/>
</dbReference>
<organism evidence="5 6">
    <name type="scientific">Streptomyces variegatus</name>
    <dbReference type="NCBI Taxonomy" id="284040"/>
    <lineage>
        <taxon>Bacteria</taxon>
        <taxon>Bacillati</taxon>
        <taxon>Actinomycetota</taxon>
        <taxon>Actinomycetes</taxon>
        <taxon>Kitasatosporales</taxon>
        <taxon>Streptomycetaceae</taxon>
        <taxon>Streptomyces</taxon>
    </lineage>
</organism>
<dbReference type="PATRIC" id="fig|284040.3.peg.3874"/>
<evidence type="ECO:0000313" key="6">
    <source>
        <dbReference type="Proteomes" id="UP000034786"/>
    </source>
</evidence>
<comment type="caution">
    <text evidence="5">The sequence shown here is derived from an EMBL/GenBank/DDBJ whole genome shotgun (WGS) entry which is preliminary data.</text>
</comment>
<name>A0A0M2GKM0_9ACTN</name>
<evidence type="ECO:0000313" key="5">
    <source>
        <dbReference type="EMBL" id="KJK36296.1"/>
    </source>
</evidence>
<keyword evidence="2" id="KW-0853">WD repeat</keyword>
<dbReference type="EMBL" id="JYJH01000023">
    <property type="protein sequence ID" value="KJK36296.1"/>
    <property type="molecule type" value="Genomic_DNA"/>
</dbReference>
<evidence type="ECO:0000256" key="1">
    <source>
        <dbReference type="ARBA" id="ARBA00022737"/>
    </source>
</evidence>
<dbReference type="PANTHER" id="PTHR19879">
    <property type="entry name" value="TRANSCRIPTION INITIATION FACTOR TFIID"/>
    <property type="match status" value="1"/>
</dbReference>
<dbReference type="InterPro" id="IPR027417">
    <property type="entry name" value="P-loop_NTPase"/>
</dbReference>